<reference evidence="2 3" key="1">
    <citation type="submission" date="2016-10" db="EMBL/GenBank/DDBJ databases">
        <authorList>
            <person name="de Groot N.N."/>
        </authorList>
    </citation>
    <scope>NUCLEOTIDE SEQUENCE [LARGE SCALE GENOMIC DNA]</scope>
    <source>
        <strain evidence="2 3">JCM 11308</strain>
    </source>
</reference>
<dbReference type="InterPro" id="IPR005158">
    <property type="entry name" value="BTAD"/>
</dbReference>
<accession>A0A1G6RES2</accession>
<feature type="domain" description="Bacterial transcriptional activator" evidence="1">
    <location>
        <begin position="16"/>
        <end position="151"/>
    </location>
</feature>
<dbReference type="InterPro" id="IPR011990">
    <property type="entry name" value="TPR-like_helical_dom_sf"/>
</dbReference>
<dbReference type="SUPFAM" id="SSF48452">
    <property type="entry name" value="TPR-like"/>
    <property type="match status" value="1"/>
</dbReference>
<dbReference type="Gene3D" id="1.25.40.10">
    <property type="entry name" value="Tetratricopeptide repeat domain"/>
    <property type="match status" value="1"/>
</dbReference>
<dbReference type="Pfam" id="PF03704">
    <property type="entry name" value="BTAD"/>
    <property type="match status" value="1"/>
</dbReference>
<evidence type="ECO:0000313" key="2">
    <source>
        <dbReference type="EMBL" id="SDD02794.1"/>
    </source>
</evidence>
<evidence type="ECO:0000313" key="3">
    <source>
        <dbReference type="Proteomes" id="UP000199417"/>
    </source>
</evidence>
<proteinExistence type="predicted"/>
<sequence>MGGNTNNVWLADDVDVDVHDFSHAAHRLLSETSDLPTDPTQVAVRPAELLPSWDEDWLMLAREQLRQLWMHALEASARRLLDAGMIPQAIDQLLVVVAEEPLRESAQALLIEAYLREGNMCEARRQLASFARQLWTVLRVRPSRDLCERVGGELNVERLR</sequence>
<gene>
    <name evidence="2" type="ORF">SAMN05444580_102437</name>
</gene>
<protein>
    <submittedName>
        <fullName evidence="2">Transcriptional activator domain-containing protein</fullName>
    </submittedName>
</protein>
<keyword evidence="3" id="KW-1185">Reference proteome</keyword>
<dbReference type="AlphaFoldDB" id="A0A1G6RES2"/>
<dbReference type="EMBL" id="FNAB01000002">
    <property type="protein sequence ID" value="SDD02794.1"/>
    <property type="molecule type" value="Genomic_DNA"/>
</dbReference>
<dbReference type="InterPro" id="IPR051677">
    <property type="entry name" value="AfsR-DnrI-RedD_regulator"/>
</dbReference>
<organism evidence="2 3">
    <name type="scientific">Rhodococcus tukisamuensis</name>
    <dbReference type="NCBI Taxonomy" id="168276"/>
    <lineage>
        <taxon>Bacteria</taxon>
        <taxon>Bacillati</taxon>
        <taxon>Actinomycetota</taxon>
        <taxon>Actinomycetes</taxon>
        <taxon>Mycobacteriales</taxon>
        <taxon>Nocardiaceae</taxon>
        <taxon>Rhodococcus</taxon>
    </lineage>
</organism>
<dbReference type="PANTHER" id="PTHR35807">
    <property type="entry name" value="TRANSCRIPTIONAL REGULATOR REDD-RELATED"/>
    <property type="match status" value="1"/>
</dbReference>
<name>A0A1G6RES2_9NOCA</name>
<dbReference type="SMART" id="SM01043">
    <property type="entry name" value="BTAD"/>
    <property type="match status" value="1"/>
</dbReference>
<dbReference type="STRING" id="168276.SAMN05444580_102437"/>
<dbReference type="Proteomes" id="UP000199417">
    <property type="component" value="Unassembled WGS sequence"/>
</dbReference>
<evidence type="ECO:0000259" key="1">
    <source>
        <dbReference type="SMART" id="SM01043"/>
    </source>
</evidence>